<comment type="caution">
    <text evidence="3">The sequence shown here is derived from an EMBL/GenBank/DDBJ whole genome shotgun (WGS) entry which is preliminary data.</text>
</comment>
<evidence type="ECO:0000313" key="4">
    <source>
        <dbReference type="Proteomes" id="UP000380867"/>
    </source>
</evidence>
<dbReference type="AlphaFoldDB" id="A0A5M4FGS3"/>
<dbReference type="Proteomes" id="UP000380867">
    <property type="component" value="Unassembled WGS sequence"/>
</dbReference>
<accession>A0A5M4FGS3</accession>
<name>A0A5M4FGS3_9ACTN</name>
<proteinExistence type="inferred from homology"/>
<dbReference type="PANTHER" id="PTHR37313">
    <property type="entry name" value="UPF0749 PROTEIN RV1825"/>
    <property type="match status" value="1"/>
</dbReference>
<dbReference type="PANTHER" id="PTHR37313:SF2">
    <property type="entry name" value="UPF0749 PROTEIN YLXX"/>
    <property type="match status" value="1"/>
</dbReference>
<comment type="similarity">
    <text evidence="1">Belongs to the UPF0749 family.</text>
</comment>
<evidence type="ECO:0000313" key="3">
    <source>
        <dbReference type="EMBL" id="KAA1399366.1"/>
    </source>
</evidence>
<feature type="transmembrane region" description="Helical" evidence="2">
    <location>
        <begin position="12"/>
        <end position="32"/>
    </location>
</feature>
<dbReference type="EMBL" id="SDPQ02000001">
    <property type="protein sequence ID" value="KAA1399366.1"/>
    <property type="molecule type" value="Genomic_DNA"/>
</dbReference>
<dbReference type="Pfam" id="PF05949">
    <property type="entry name" value="DUF881"/>
    <property type="match status" value="1"/>
</dbReference>
<protein>
    <submittedName>
        <fullName evidence="3">DUF881 domain-containing protein</fullName>
    </submittedName>
</protein>
<reference evidence="3" key="1">
    <citation type="submission" date="2019-09" db="EMBL/GenBank/DDBJ databases">
        <authorList>
            <person name="Li J."/>
        </authorList>
    </citation>
    <scope>NUCLEOTIDE SEQUENCE [LARGE SCALE GENOMIC DNA]</scope>
    <source>
        <strain evidence="3">JCM 14732</strain>
    </source>
</reference>
<keyword evidence="2" id="KW-1133">Transmembrane helix</keyword>
<keyword evidence="4" id="KW-1185">Reference proteome</keyword>
<organism evidence="3 4">
    <name type="scientific">Aeromicrobium ginsengisoli</name>
    <dbReference type="NCBI Taxonomy" id="363867"/>
    <lineage>
        <taxon>Bacteria</taxon>
        <taxon>Bacillati</taxon>
        <taxon>Actinomycetota</taxon>
        <taxon>Actinomycetes</taxon>
        <taxon>Propionibacteriales</taxon>
        <taxon>Nocardioidaceae</taxon>
        <taxon>Aeromicrobium</taxon>
    </lineage>
</organism>
<gene>
    <name evidence="3" type="ORF">ESP70_000920</name>
</gene>
<dbReference type="Gene3D" id="3.30.70.1880">
    <property type="entry name" value="Protein of unknown function DUF881"/>
    <property type="match status" value="1"/>
</dbReference>
<keyword evidence="2" id="KW-0472">Membrane</keyword>
<keyword evidence="2" id="KW-0812">Transmembrane</keyword>
<dbReference type="InterPro" id="IPR010273">
    <property type="entry name" value="DUF881"/>
</dbReference>
<dbReference type="OrthoDB" id="3211287at2"/>
<dbReference type="RefSeq" id="WP_149687510.1">
    <property type="nucleotide sequence ID" value="NZ_SDPQ02000001.1"/>
</dbReference>
<evidence type="ECO:0000256" key="1">
    <source>
        <dbReference type="ARBA" id="ARBA00009108"/>
    </source>
</evidence>
<dbReference type="GO" id="GO:0005886">
    <property type="term" value="C:plasma membrane"/>
    <property type="evidence" value="ECO:0007669"/>
    <property type="project" value="TreeGrafter"/>
</dbReference>
<sequence length="234" mass="25044">MPESRWRSLLRPTFPLVTVAVLLGILGLAIVAQVHEKDNDDYSNVRGDDLVELLKSLDAANERLGTQIDELTKTRNGLLSSTKRTEKAEKQAKLRAEQLAILAGTSGATGPGVEVIIQDPDKDIDASALLDAIEELRDAGAEAIAINGVARVIAQTYFLDEDDEIRVGGREIKRPYVIEAIGDPSVLAGAVRFPGGLIDTITTRGGTATVTKQDKVTITALADVTTPEYARPSS</sequence>
<evidence type="ECO:0000256" key="2">
    <source>
        <dbReference type="SAM" id="Phobius"/>
    </source>
</evidence>